<feature type="binding site" description="covalent" evidence="8">
    <location>
        <position position="38"/>
    </location>
    <ligand>
        <name>heme c</name>
        <dbReference type="ChEBI" id="CHEBI:61717"/>
        <label>1</label>
    </ligand>
</feature>
<comment type="PTM">
    <text evidence="8">Binds 2 heme c groups covalently per subunit.</text>
</comment>
<dbReference type="PIRSF" id="PIRSF000005">
    <property type="entry name" value="Cytochrome_c4"/>
    <property type="match status" value="1"/>
</dbReference>
<feature type="binding site" description="covalent" evidence="8">
    <location>
        <position position="41"/>
    </location>
    <ligand>
        <name>heme c</name>
        <dbReference type="ChEBI" id="CHEBI:61717"/>
        <label>1</label>
    </ligand>
</feature>
<keyword evidence="4 9" id="KW-0479">Metal-binding</keyword>
<feature type="binding site" description="axial binding residue" evidence="9">
    <location>
        <position position="146"/>
    </location>
    <ligand>
        <name>heme c</name>
        <dbReference type="ChEBI" id="CHEBI:61717"/>
        <label>2</label>
    </ligand>
    <ligandPart>
        <name>Fe</name>
        <dbReference type="ChEBI" id="CHEBI:18248"/>
    </ligandPart>
</feature>
<dbReference type="eggNOG" id="COG2863">
    <property type="taxonomic scope" value="Bacteria"/>
</dbReference>
<dbReference type="AlphaFoldDB" id="S6AEL7"/>
<dbReference type="PANTHER" id="PTHR33751:SF9">
    <property type="entry name" value="CYTOCHROME C4"/>
    <property type="match status" value="1"/>
</dbReference>
<accession>S6AEL7</accession>
<evidence type="ECO:0000313" key="13">
    <source>
        <dbReference type="Proteomes" id="UP000015559"/>
    </source>
</evidence>
<sequence length="209" mass="22612">MIMMKHYSRYTFLAVSALFGLSVATGAGADAGKLTESCVGCHGKGGANTEAAIPNIGGYSTAYMTDALKLYKTKARPCPETKIPGGAKKGTKSDMCQAVKDLSDADIKEIAESFAEQKFVRTPQKFDAALAKKGKELHDRLCEKCHSEGGSVASDDQGILAGQKTAYLEEQFKFFNEGKRPISKKMKPKMEELDKAGIQAVLNYYASFK</sequence>
<evidence type="ECO:0000259" key="11">
    <source>
        <dbReference type="PROSITE" id="PS51007"/>
    </source>
</evidence>
<organism evidence="12 13">
    <name type="scientific">Sulfuricella denitrificans (strain DSM 22764 / NBRC 105220 / skB26)</name>
    <dbReference type="NCBI Taxonomy" id="1163617"/>
    <lineage>
        <taxon>Bacteria</taxon>
        <taxon>Pseudomonadati</taxon>
        <taxon>Pseudomonadota</taxon>
        <taxon>Betaproteobacteria</taxon>
        <taxon>Nitrosomonadales</taxon>
        <taxon>Sulfuricellaceae</taxon>
        <taxon>Sulfuricella</taxon>
    </lineage>
</organism>
<dbReference type="GO" id="GO:0020037">
    <property type="term" value="F:heme binding"/>
    <property type="evidence" value="ECO:0007669"/>
    <property type="project" value="InterPro"/>
</dbReference>
<comment type="subcellular location">
    <subcellularLocation>
        <location evidence="1">Periplasm</location>
    </subcellularLocation>
</comment>
<feature type="binding site" description="covalent" evidence="8">
    <location>
        <position position="142"/>
    </location>
    <ligand>
        <name>heme c</name>
        <dbReference type="ChEBI" id="CHEBI:61717"/>
        <label>2</label>
    </ligand>
</feature>
<dbReference type="HOGENOM" id="CLU_076280_3_2_4"/>
<keyword evidence="2" id="KW-0813">Transport</keyword>
<dbReference type="OrthoDB" id="8526831at2"/>
<feature type="binding site" description="covalent" evidence="8">
    <location>
        <position position="145"/>
    </location>
    <ligand>
        <name>heme c</name>
        <dbReference type="ChEBI" id="CHEBI:61717"/>
        <label>2</label>
    </ligand>
</feature>
<evidence type="ECO:0000256" key="1">
    <source>
        <dbReference type="ARBA" id="ARBA00004418"/>
    </source>
</evidence>
<reference evidence="12 13" key="1">
    <citation type="journal article" date="2012" name="Appl. Environ. Microbiol.">
        <title>Draft genome sequence of a psychrotolerant sulfur-oxidizing bacterium, Sulfuricella denitrificans skB26, and proteomic insights into cold adaptation.</title>
        <authorList>
            <person name="Watanabe T."/>
            <person name="Kojima H."/>
            <person name="Fukui M."/>
        </authorList>
    </citation>
    <scope>NUCLEOTIDE SEQUENCE [LARGE SCALE GENOMIC DNA]</scope>
    <source>
        <strain evidence="13">skB26</strain>
    </source>
</reference>
<proteinExistence type="predicted"/>
<evidence type="ECO:0000256" key="8">
    <source>
        <dbReference type="PIRSR" id="PIRSR000005-1"/>
    </source>
</evidence>
<keyword evidence="6" id="KW-0249">Electron transport</keyword>
<dbReference type="InterPro" id="IPR036909">
    <property type="entry name" value="Cyt_c-like_dom_sf"/>
</dbReference>
<dbReference type="Gene3D" id="1.10.760.10">
    <property type="entry name" value="Cytochrome c-like domain"/>
    <property type="match status" value="2"/>
</dbReference>
<dbReference type="SUPFAM" id="SSF46626">
    <property type="entry name" value="Cytochrome c"/>
    <property type="match status" value="2"/>
</dbReference>
<gene>
    <name evidence="12" type="primary">soxE</name>
    <name evidence="12" type="ORF">SCD_n00367</name>
</gene>
<dbReference type="InterPro" id="IPR009056">
    <property type="entry name" value="Cyt_c-like_dom"/>
</dbReference>
<dbReference type="Pfam" id="PF13442">
    <property type="entry name" value="Cytochrome_CBB3"/>
    <property type="match status" value="1"/>
</dbReference>
<name>S6AEL7_SULDS</name>
<feature type="domain" description="Cytochrome c" evidence="11">
    <location>
        <begin position="23"/>
        <end position="118"/>
    </location>
</feature>
<evidence type="ECO:0000256" key="5">
    <source>
        <dbReference type="ARBA" id="ARBA00022764"/>
    </source>
</evidence>
<dbReference type="STRING" id="1163617.SCD_n00367"/>
<dbReference type="InterPro" id="IPR050597">
    <property type="entry name" value="Cytochrome_c_Oxidase_Subunit"/>
</dbReference>
<evidence type="ECO:0000313" key="12">
    <source>
        <dbReference type="EMBL" id="BAN34216.1"/>
    </source>
</evidence>
<dbReference type="EMBL" id="AP013066">
    <property type="protein sequence ID" value="BAN34216.1"/>
    <property type="molecule type" value="Genomic_DNA"/>
</dbReference>
<keyword evidence="7 9" id="KW-0408">Iron</keyword>
<keyword evidence="13" id="KW-1185">Reference proteome</keyword>
<dbReference type="Proteomes" id="UP000015559">
    <property type="component" value="Chromosome"/>
</dbReference>
<evidence type="ECO:0000256" key="4">
    <source>
        <dbReference type="ARBA" id="ARBA00022723"/>
    </source>
</evidence>
<dbReference type="PANTHER" id="PTHR33751">
    <property type="entry name" value="CBB3-TYPE CYTOCHROME C OXIDASE SUBUNIT FIXP"/>
    <property type="match status" value="1"/>
</dbReference>
<evidence type="ECO:0000256" key="6">
    <source>
        <dbReference type="ARBA" id="ARBA00022982"/>
    </source>
</evidence>
<evidence type="ECO:0000256" key="9">
    <source>
        <dbReference type="PIRSR" id="PIRSR000005-2"/>
    </source>
</evidence>
<dbReference type="GO" id="GO:0009055">
    <property type="term" value="F:electron transfer activity"/>
    <property type="evidence" value="ECO:0007669"/>
    <property type="project" value="InterPro"/>
</dbReference>
<evidence type="ECO:0000256" key="10">
    <source>
        <dbReference type="SAM" id="SignalP"/>
    </source>
</evidence>
<dbReference type="Pfam" id="PF00034">
    <property type="entry name" value="Cytochrom_C"/>
    <property type="match status" value="1"/>
</dbReference>
<evidence type="ECO:0000256" key="2">
    <source>
        <dbReference type="ARBA" id="ARBA00022448"/>
    </source>
</evidence>
<keyword evidence="5" id="KW-0574">Periplasm</keyword>
<dbReference type="PROSITE" id="PS51007">
    <property type="entry name" value="CYTC"/>
    <property type="match status" value="2"/>
</dbReference>
<dbReference type="KEGG" id="sdr:SCD_n00367"/>
<dbReference type="GO" id="GO:0005506">
    <property type="term" value="F:iron ion binding"/>
    <property type="evidence" value="ECO:0007669"/>
    <property type="project" value="InterPro"/>
</dbReference>
<feature type="binding site" description="axial binding residue" evidence="9">
    <location>
        <position position="95"/>
    </location>
    <ligand>
        <name>heme c</name>
        <dbReference type="ChEBI" id="CHEBI:61717"/>
        <label>1</label>
    </ligand>
    <ligandPart>
        <name>Fe</name>
        <dbReference type="ChEBI" id="CHEBI:18248"/>
    </ligandPart>
</feature>
<keyword evidence="10" id="KW-0732">Signal</keyword>
<evidence type="ECO:0000256" key="7">
    <source>
        <dbReference type="ARBA" id="ARBA00023004"/>
    </source>
</evidence>
<feature type="chain" id="PRO_5004545967" evidence="10">
    <location>
        <begin position="30"/>
        <end position="209"/>
    </location>
</feature>
<feature type="signal peptide" evidence="10">
    <location>
        <begin position="1"/>
        <end position="29"/>
    </location>
</feature>
<dbReference type="GO" id="GO:0042597">
    <property type="term" value="C:periplasmic space"/>
    <property type="evidence" value="ECO:0007669"/>
    <property type="project" value="UniProtKB-SubCell"/>
</dbReference>
<dbReference type="InterPro" id="IPR024167">
    <property type="entry name" value="Cytochrome_c4-like"/>
</dbReference>
<evidence type="ECO:0000256" key="3">
    <source>
        <dbReference type="ARBA" id="ARBA00022617"/>
    </source>
</evidence>
<feature type="domain" description="Cytochrome c" evidence="11">
    <location>
        <begin position="129"/>
        <end position="209"/>
    </location>
</feature>
<feature type="binding site" description="axial binding residue" evidence="9">
    <location>
        <position position="186"/>
    </location>
    <ligand>
        <name>heme c</name>
        <dbReference type="ChEBI" id="CHEBI:61717"/>
        <label>2</label>
    </ligand>
    <ligandPart>
        <name>Fe</name>
        <dbReference type="ChEBI" id="CHEBI:18248"/>
    </ligandPart>
</feature>
<feature type="binding site" description="axial binding residue" evidence="9">
    <location>
        <position position="42"/>
    </location>
    <ligand>
        <name>heme c</name>
        <dbReference type="ChEBI" id="CHEBI:61717"/>
        <label>1</label>
    </ligand>
    <ligandPart>
        <name>Fe</name>
        <dbReference type="ChEBI" id="CHEBI:18248"/>
    </ligandPart>
</feature>
<keyword evidence="3 8" id="KW-0349">Heme</keyword>
<protein>
    <submittedName>
        <fullName evidence="12">Cytochrome subunit of sulfide dehydrogenase</fullName>
    </submittedName>
</protein>